<sequence>MNIDRPIVSVERIIARIIIYMMTFILRSRLDFLLEANFIPPSVLFLTCILPFLAELDKCD</sequence>
<gene>
    <name evidence="2" type="ORF">SAMN04488072_101233</name>
</gene>
<dbReference type="Proteomes" id="UP000198642">
    <property type="component" value="Unassembled WGS sequence"/>
</dbReference>
<dbReference type="EMBL" id="FOJW01000001">
    <property type="protein sequence ID" value="SFA72271.1"/>
    <property type="molecule type" value="Genomic_DNA"/>
</dbReference>
<name>A0A1I0V7F9_9BACI</name>
<feature type="transmembrane region" description="Helical" evidence="1">
    <location>
        <begin position="38"/>
        <end position="56"/>
    </location>
</feature>
<accession>A0A1I0V7F9</accession>
<evidence type="ECO:0000256" key="1">
    <source>
        <dbReference type="SAM" id="Phobius"/>
    </source>
</evidence>
<keyword evidence="1" id="KW-0472">Membrane</keyword>
<keyword evidence="1" id="KW-0812">Transmembrane</keyword>
<proteinExistence type="predicted"/>
<dbReference type="AlphaFoldDB" id="A0A1I0V7F9"/>
<evidence type="ECO:0000313" key="3">
    <source>
        <dbReference type="Proteomes" id="UP000198642"/>
    </source>
</evidence>
<reference evidence="2 3" key="1">
    <citation type="submission" date="2016-10" db="EMBL/GenBank/DDBJ databases">
        <authorList>
            <person name="de Groot N.N."/>
        </authorList>
    </citation>
    <scope>NUCLEOTIDE SEQUENCE [LARGE SCALE GENOMIC DNA]</scope>
    <source>
        <strain evidence="2 3">CGMCC 1.3702</strain>
    </source>
</reference>
<keyword evidence="1" id="KW-1133">Transmembrane helix</keyword>
<evidence type="ECO:0000313" key="2">
    <source>
        <dbReference type="EMBL" id="SFA72271.1"/>
    </source>
</evidence>
<dbReference type="STRING" id="237679.SAMN04488072_101233"/>
<keyword evidence="3" id="KW-1185">Reference proteome</keyword>
<protein>
    <submittedName>
        <fullName evidence="2">Uncharacterized protein</fullName>
    </submittedName>
</protein>
<organism evidence="2 3">
    <name type="scientific">Lentibacillus halodurans</name>
    <dbReference type="NCBI Taxonomy" id="237679"/>
    <lineage>
        <taxon>Bacteria</taxon>
        <taxon>Bacillati</taxon>
        <taxon>Bacillota</taxon>
        <taxon>Bacilli</taxon>
        <taxon>Bacillales</taxon>
        <taxon>Bacillaceae</taxon>
        <taxon>Lentibacillus</taxon>
    </lineage>
</organism>